<comment type="caution">
    <text evidence="4">The sequence shown here is derived from an EMBL/GenBank/DDBJ whole genome shotgun (WGS) entry which is preliminary data.</text>
</comment>
<dbReference type="InterPro" id="IPR050789">
    <property type="entry name" value="Diverse_Enzym_Activities"/>
</dbReference>
<dbReference type="GO" id="GO:0016787">
    <property type="term" value="F:hydrolase activity"/>
    <property type="evidence" value="ECO:0007669"/>
    <property type="project" value="UniProtKB-KW"/>
</dbReference>
<reference evidence="4 5" key="1">
    <citation type="submission" date="2018-10" db="EMBL/GenBank/DDBJ databases">
        <title>Fifty Aureobasidium pullulans genomes reveal a recombining polyextremotolerant generalist.</title>
        <authorList>
            <person name="Gostincar C."/>
            <person name="Turk M."/>
            <person name="Zajc J."/>
            <person name="Gunde-Cimerman N."/>
        </authorList>
    </citation>
    <scope>NUCLEOTIDE SEQUENCE [LARGE SCALE GENOMIC DNA]</scope>
    <source>
        <strain evidence="4 5">EXF-6604</strain>
    </source>
</reference>
<dbReference type="PANTHER" id="PTHR43283">
    <property type="entry name" value="BETA-LACTAMASE-RELATED"/>
    <property type="match status" value="1"/>
</dbReference>
<dbReference type="AlphaFoldDB" id="A0A4S9LHY1"/>
<evidence type="ECO:0000256" key="1">
    <source>
        <dbReference type="ARBA" id="ARBA00009009"/>
    </source>
</evidence>
<name>A0A4S9LHY1_AURPU</name>
<gene>
    <name evidence="4" type="ORF">D6D01_03743</name>
</gene>
<sequence length="399" mass="44243">MSFFEQKVDQAVKDGVFSGAILMAKDKSGKLDYAKSFGTRSMGENAKPLDLNTPLFLASMTKLLTSIACMQLIERGLISLDTDVSSFIPDLAAQPILHGFDDNDKPILSDRKNPILFVHLLTHSAGTAYDKMVPMLEKYRNQEGQPGDRATMTTKCVYPLLFEPGTYWSYGTGIDWAGKVLEKITSQSLQQYMDDNIFTPLGVDKIKFTPFLTEEMKKEKATIGLRIGNGRLINLPDTKNIDSGDAECFGGHGGYADLTQCFKILESLLFDDGNLLSKESTKIMFSPQLTKESRKGINQVFRMPEVVSLFVGSFPQEVEYDWGVGGVLIDSDDAAQRKRGTMIWSGMPNLFWFVDREAGVCGLFGTQVFPPGDKKVVEMINLFEKEMYERASGAGGAKL</sequence>
<dbReference type="Pfam" id="PF00144">
    <property type="entry name" value="Beta-lactamase"/>
    <property type="match status" value="1"/>
</dbReference>
<dbReference type="SUPFAM" id="SSF56601">
    <property type="entry name" value="beta-lactamase/transpeptidase-like"/>
    <property type="match status" value="1"/>
</dbReference>
<evidence type="ECO:0000256" key="2">
    <source>
        <dbReference type="ARBA" id="ARBA00022801"/>
    </source>
</evidence>
<evidence type="ECO:0000259" key="3">
    <source>
        <dbReference type="Pfam" id="PF00144"/>
    </source>
</evidence>
<dbReference type="PANTHER" id="PTHR43283:SF17">
    <property type="entry name" value="(LOVD), PUTATIVE (AFU_ORTHOLOGUE AFUA_5G00920)-RELATED"/>
    <property type="match status" value="1"/>
</dbReference>
<proteinExistence type="inferred from homology"/>
<dbReference type="InterPro" id="IPR001466">
    <property type="entry name" value="Beta-lactam-related"/>
</dbReference>
<dbReference type="Gene3D" id="3.40.710.10">
    <property type="entry name" value="DD-peptidase/beta-lactamase superfamily"/>
    <property type="match status" value="1"/>
</dbReference>
<organism evidence="4 5">
    <name type="scientific">Aureobasidium pullulans</name>
    <name type="common">Black yeast</name>
    <name type="synonym">Pullularia pullulans</name>
    <dbReference type="NCBI Taxonomy" id="5580"/>
    <lineage>
        <taxon>Eukaryota</taxon>
        <taxon>Fungi</taxon>
        <taxon>Dikarya</taxon>
        <taxon>Ascomycota</taxon>
        <taxon>Pezizomycotina</taxon>
        <taxon>Dothideomycetes</taxon>
        <taxon>Dothideomycetidae</taxon>
        <taxon>Dothideales</taxon>
        <taxon>Saccotheciaceae</taxon>
        <taxon>Aureobasidium</taxon>
    </lineage>
</organism>
<protein>
    <submittedName>
        <fullName evidence="4">Beta-lactamase family protein</fullName>
    </submittedName>
</protein>
<keyword evidence="2" id="KW-0378">Hydrolase</keyword>
<feature type="domain" description="Beta-lactamase-related" evidence="3">
    <location>
        <begin position="4"/>
        <end position="371"/>
    </location>
</feature>
<dbReference type="Proteomes" id="UP000306584">
    <property type="component" value="Unassembled WGS sequence"/>
</dbReference>
<comment type="similarity">
    <text evidence="1">Belongs to the class-A beta-lactamase family.</text>
</comment>
<dbReference type="EMBL" id="QZBD01000110">
    <property type="protein sequence ID" value="THY28810.1"/>
    <property type="molecule type" value="Genomic_DNA"/>
</dbReference>
<evidence type="ECO:0000313" key="5">
    <source>
        <dbReference type="Proteomes" id="UP000306584"/>
    </source>
</evidence>
<evidence type="ECO:0000313" key="4">
    <source>
        <dbReference type="EMBL" id="THY28810.1"/>
    </source>
</evidence>
<dbReference type="InterPro" id="IPR012338">
    <property type="entry name" value="Beta-lactam/transpept-like"/>
</dbReference>
<accession>A0A4S9LHY1</accession>